<evidence type="ECO:0000313" key="5">
    <source>
        <dbReference type="EMBL" id="EST49573.1"/>
    </source>
</evidence>
<dbReference type="InterPro" id="IPR029052">
    <property type="entry name" value="Metallo-depent_PP-like"/>
</dbReference>
<dbReference type="InterPro" id="IPR051134">
    <property type="entry name" value="PPP_phosphatase"/>
</dbReference>
<name>V6LZ66_9EUKA</name>
<protein>
    <submittedName>
        <fullName evidence="5">Serine/threonine-protein phosphatase</fullName>
    </submittedName>
</protein>
<sequence length="467" mass="53614">MPPKQMNIDALNRLMNNQGSPQVSKQELERRKRMYFASNKPGPGVPKKEQEFFQNLVNDTFVSNLFTDFQALMTVTDQTPTFILKPLFESSLVLRTLQAAQKLFQTLLNVEKVTVPGISQSEYATLVQKHHKNQEIQLLGPNKLPPQTNHKLILAGDTHGTFESLITIFTHNPLNKDTYYVFNGDYVDRGSFSVEILTFLLILRLAGYNIFMTRGNHEIESVCENYSYKLELEKKYPLEHAELFEASLLFFKQIPIGVIINDSWLVIHGGLSAWENFDIEVLKKLNRCRDPESDQSKDLSHFDPLNDVLWADPTDEIPNVRFNDVRGASVQFGVNYTKKFLQKSKLQHIVRSHTCVEAGYEEMHEGQVFTLFSVPNYNGNNLGAYMVFYGIYDENKEVSQIIKGIYGENATAKDVYLQNSTAPKVFIRQFINSDNSRIVNQPLIQEMSQNMMQRQIQQMMMMYGGGM</sequence>
<feature type="domain" description="Serine/threonine specific protein phosphatases" evidence="4">
    <location>
        <begin position="121"/>
        <end position="408"/>
    </location>
</feature>
<keyword evidence="2" id="KW-0479">Metal-binding</keyword>
<dbReference type="InterPro" id="IPR006186">
    <property type="entry name" value="Ser/Thr-sp_prot-phosphatase"/>
</dbReference>
<dbReference type="CDD" id="cd00144">
    <property type="entry name" value="MPP_PPP_family"/>
    <property type="match status" value="1"/>
</dbReference>
<organism evidence="5">
    <name type="scientific">Spironucleus salmonicida</name>
    <dbReference type="NCBI Taxonomy" id="348837"/>
    <lineage>
        <taxon>Eukaryota</taxon>
        <taxon>Metamonada</taxon>
        <taxon>Diplomonadida</taxon>
        <taxon>Hexamitidae</taxon>
        <taxon>Hexamitinae</taxon>
        <taxon>Spironucleus</taxon>
    </lineage>
</organism>
<evidence type="ECO:0000259" key="4">
    <source>
        <dbReference type="SMART" id="SM00156"/>
    </source>
</evidence>
<evidence type="ECO:0000256" key="1">
    <source>
        <dbReference type="ARBA" id="ARBA00001936"/>
    </source>
</evidence>
<dbReference type="GO" id="GO:0046872">
    <property type="term" value="F:metal ion binding"/>
    <property type="evidence" value="ECO:0007669"/>
    <property type="project" value="UniProtKB-KW"/>
</dbReference>
<dbReference type="AlphaFoldDB" id="V6LZ66"/>
<dbReference type="Pfam" id="PF00149">
    <property type="entry name" value="Metallophos"/>
    <property type="match status" value="1"/>
</dbReference>
<dbReference type="PANTHER" id="PTHR45668:SF5">
    <property type="entry name" value="SERINE_THREONINE-PROTEIN PHOSPHATASE 5"/>
    <property type="match status" value="1"/>
</dbReference>
<keyword evidence="3" id="KW-0464">Manganese</keyword>
<dbReference type="SUPFAM" id="SSF56300">
    <property type="entry name" value="Metallo-dependent phosphatases"/>
    <property type="match status" value="1"/>
</dbReference>
<accession>V6LZ66</accession>
<dbReference type="Gene3D" id="3.60.21.10">
    <property type="match status" value="1"/>
</dbReference>
<dbReference type="PANTHER" id="PTHR45668">
    <property type="entry name" value="SERINE/THREONINE-PROTEIN PHOSPHATASE 5-RELATED"/>
    <property type="match status" value="1"/>
</dbReference>
<dbReference type="GO" id="GO:0016787">
    <property type="term" value="F:hydrolase activity"/>
    <property type="evidence" value="ECO:0007669"/>
    <property type="project" value="InterPro"/>
</dbReference>
<dbReference type="SMART" id="SM00156">
    <property type="entry name" value="PP2Ac"/>
    <property type="match status" value="1"/>
</dbReference>
<evidence type="ECO:0000256" key="2">
    <source>
        <dbReference type="ARBA" id="ARBA00022723"/>
    </source>
</evidence>
<proteinExistence type="predicted"/>
<reference evidence="5" key="1">
    <citation type="journal article" date="2014" name="PLoS Genet.">
        <title>The Genome of Spironucleus salmonicida Highlights a Fish Pathogen Adapted to Fluctuating Environments.</title>
        <authorList>
            <person name="Xu F."/>
            <person name="Jerlstrom-Hultqvist J."/>
            <person name="Einarsson E."/>
            <person name="Astvaldsson A."/>
            <person name="Svard S.G."/>
            <person name="Andersson J.O."/>
        </authorList>
    </citation>
    <scope>NUCLEOTIDE SEQUENCE</scope>
</reference>
<dbReference type="PRINTS" id="PR00114">
    <property type="entry name" value="STPHPHTASE"/>
</dbReference>
<dbReference type="EMBL" id="KI545948">
    <property type="protein sequence ID" value="EST49573.1"/>
    <property type="molecule type" value="Genomic_DNA"/>
</dbReference>
<gene>
    <name evidence="5" type="ORF">SS50377_10074</name>
</gene>
<dbReference type="VEuPathDB" id="GiardiaDB:SS50377_28380"/>
<comment type="cofactor">
    <cofactor evidence="1">
        <name>Mn(2+)</name>
        <dbReference type="ChEBI" id="CHEBI:29035"/>
    </cofactor>
</comment>
<dbReference type="InterPro" id="IPR004843">
    <property type="entry name" value="Calcineurin-like_PHP"/>
</dbReference>
<evidence type="ECO:0000256" key="3">
    <source>
        <dbReference type="ARBA" id="ARBA00023211"/>
    </source>
</evidence>